<organism evidence="1 2">
    <name type="scientific">Collybia nuda</name>
    <dbReference type="NCBI Taxonomy" id="64659"/>
    <lineage>
        <taxon>Eukaryota</taxon>
        <taxon>Fungi</taxon>
        <taxon>Dikarya</taxon>
        <taxon>Basidiomycota</taxon>
        <taxon>Agaricomycotina</taxon>
        <taxon>Agaricomycetes</taxon>
        <taxon>Agaricomycetidae</taxon>
        <taxon>Agaricales</taxon>
        <taxon>Tricholomatineae</taxon>
        <taxon>Clitocybaceae</taxon>
        <taxon>Collybia</taxon>
    </lineage>
</organism>
<comment type="caution">
    <text evidence="1">The sequence shown here is derived from an EMBL/GenBank/DDBJ whole genome shotgun (WGS) entry which is preliminary data.</text>
</comment>
<reference evidence="1" key="1">
    <citation type="submission" date="2020-11" db="EMBL/GenBank/DDBJ databases">
        <authorList>
            <consortium name="DOE Joint Genome Institute"/>
            <person name="Ahrendt S."/>
            <person name="Riley R."/>
            <person name="Andreopoulos W."/>
            <person name="Labutti K."/>
            <person name="Pangilinan J."/>
            <person name="Ruiz-Duenas F.J."/>
            <person name="Barrasa J.M."/>
            <person name="Sanchez-Garcia M."/>
            <person name="Camarero S."/>
            <person name="Miyauchi S."/>
            <person name="Serrano A."/>
            <person name="Linde D."/>
            <person name="Babiker R."/>
            <person name="Drula E."/>
            <person name="Ayuso-Fernandez I."/>
            <person name="Pacheco R."/>
            <person name="Padilla G."/>
            <person name="Ferreira P."/>
            <person name="Barriuso J."/>
            <person name="Kellner H."/>
            <person name="Castanera R."/>
            <person name="Alfaro M."/>
            <person name="Ramirez L."/>
            <person name="Pisabarro A.G."/>
            <person name="Kuo A."/>
            <person name="Tritt A."/>
            <person name="Lipzen A."/>
            <person name="He G."/>
            <person name="Yan M."/>
            <person name="Ng V."/>
            <person name="Cullen D."/>
            <person name="Martin F."/>
            <person name="Rosso M.-N."/>
            <person name="Henrissat B."/>
            <person name="Hibbett D."/>
            <person name="Martinez A.T."/>
            <person name="Grigoriev I.V."/>
        </authorList>
    </citation>
    <scope>NUCLEOTIDE SEQUENCE</scope>
    <source>
        <strain evidence="1">CBS 247.69</strain>
    </source>
</reference>
<dbReference type="AlphaFoldDB" id="A0A9P5XS70"/>
<keyword evidence="2" id="KW-1185">Reference proteome</keyword>
<proteinExistence type="predicted"/>
<dbReference type="EMBL" id="MU150496">
    <property type="protein sequence ID" value="KAF9455895.1"/>
    <property type="molecule type" value="Genomic_DNA"/>
</dbReference>
<protein>
    <submittedName>
        <fullName evidence="1">Uncharacterized protein</fullName>
    </submittedName>
</protein>
<gene>
    <name evidence="1" type="ORF">BDZ94DRAFT_1327319</name>
</gene>
<dbReference type="Proteomes" id="UP000807353">
    <property type="component" value="Unassembled WGS sequence"/>
</dbReference>
<evidence type="ECO:0000313" key="1">
    <source>
        <dbReference type="EMBL" id="KAF9455895.1"/>
    </source>
</evidence>
<evidence type="ECO:0000313" key="2">
    <source>
        <dbReference type="Proteomes" id="UP000807353"/>
    </source>
</evidence>
<name>A0A9P5XS70_9AGAR</name>
<accession>A0A9P5XS70</accession>
<sequence>MFKPKAVTAVGFYPLDQDLINWFDKTVDDKSDVYRLPDIKDKSVFWIWDALPPSKASRIKLSVELWYIPHKIYSPLPNTFEDLPFASDRTAIRGLLAKYLSSPLGRSAKAAPRFLVQVTVNLPPGGDATEVVAFLKAYLHVEVAADFTIEADNTVITGKLAWATLTQMKSLVCGPNEVDQLEVLFSSAMNSYGPGYLSTDFHALN</sequence>